<name>A0A4R6WN42_9SPHI</name>
<dbReference type="GO" id="GO:0016989">
    <property type="term" value="F:sigma factor antagonist activity"/>
    <property type="evidence" value="ECO:0007669"/>
    <property type="project" value="TreeGrafter"/>
</dbReference>
<dbReference type="InterPro" id="IPR032508">
    <property type="entry name" value="FecR_C"/>
</dbReference>
<evidence type="ECO:0000256" key="1">
    <source>
        <dbReference type="SAM" id="Phobius"/>
    </source>
</evidence>
<dbReference type="EMBL" id="SNYV01000011">
    <property type="protein sequence ID" value="TDQ80212.1"/>
    <property type="molecule type" value="Genomic_DNA"/>
</dbReference>
<evidence type="ECO:0000259" key="3">
    <source>
        <dbReference type="Pfam" id="PF16344"/>
    </source>
</evidence>
<evidence type="ECO:0000259" key="2">
    <source>
        <dbReference type="Pfam" id="PF04773"/>
    </source>
</evidence>
<dbReference type="Gene3D" id="2.60.120.1440">
    <property type="match status" value="1"/>
</dbReference>
<evidence type="ECO:0000313" key="4">
    <source>
        <dbReference type="EMBL" id="TDQ80212.1"/>
    </source>
</evidence>
<keyword evidence="1" id="KW-0812">Transmembrane</keyword>
<dbReference type="Pfam" id="PF16344">
    <property type="entry name" value="FecR_C"/>
    <property type="match status" value="1"/>
</dbReference>
<comment type="caution">
    <text evidence="4">The sequence shown here is derived from an EMBL/GenBank/DDBJ whole genome shotgun (WGS) entry which is preliminary data.</text>
</comment>
<evidence type="ECO:0000313" key="5">
    <source>
        <dbReference type="Proteomes" id="UP000295292"/>
    </source>
</evidence>
<reference evidence="4 5" key="1">
    <citation type="submission" date="2019-03" db="EMBL/GenBank/DDBJ databases">
        <title>Genomic Encyclopedia of Archaeal and Bacterial Type Strains, Phase II (KMG-II): from individual species to whole genera.</title>
        <authorList>
            <person name="Goeker M."/>
        </authorList>
    </citation>
    <scope>NUCLEOTIDE SEQUENCE [LARGE SCALE GENOMIC DNA]</scope>
    <source>
        <strain evidence="4 5">DSM 28353</strain>
    </source>
</reference>
<dbReference type="PANTHER" id="PTHR30273">
    <property type="entry name" value="PERIPLASMIC SIGNAL SENSOR AND SIGMA FACTOR ACTIVATOR FECR-RELATED"/>
    <property type="match status" value="1"/>
</dbReference>
<dbReference type="PIRSF" id="PIRSF018266">
    <property type="entry name" value="FecR"/>
    <property type="match status" value="1"/>
</dbReference>
<keyword evidence="5" id="KW-1185">Reference proteome</keyword>
<keyword evidence="1" id="KW-1133">Transmembrane helix</keyword>
<protein>
    <submittedName>
        <fullName evidence="4">FecR family protein</fullName>
    </submittedName>
</protein>
<feature type="domain" description="FecR protein" evidence="2">
    <location>
        <begin position="154"/>
        <end position="249"/>
    </location>
</feature>
<dbReference type="AlphaFoldDB" id="A0A4R6WN42"/>
<feature type="domain" description="Protein FecR C-terminal" evidence="3">
    <location>
        <begin position="290"/>
        <end position="357"/>
    </location>
</feature>
<organism evidence="4 5">
    <name type="scientific">Sphingobacterium yanglingense</name>
    <dbReference type="NCBI Taxonomy" id="1437280"/>
    <lineage>
        <taxon>Bacteria</taxon>
        <taxon>Pseudomonadati</taxon>
        <taxon>Bacteroidota</taxon>
        <taxon>Sphingobacteriia</taxon>
        <taxon>Sphingobacteriales</taxon>
        <taxon>Sphingobacteriaceae</taxon>
        <taxon>Sphingobacterium</taxon>
    </lineage>
</organism>
<proteinExistence type="predicted"/>
<dbReference type="InterPro" id="IPR006860">
    <property type="entry name" value="FecR"/>
</dbReference>
<dbReference type="Proteomes" id="UP000295292">
    <property type="component" value="Unassembled WGS sequence"/>
</dbReference>
<keyword evidence="1" id="KW-0472">Membrane</keyword>
<dbReference type="InterPro" id="IPR012373">
    <property type="entry name" value="Ferrdict_sens_TM"/>
</dbReference>
<dbReference type="Gene3D" id="3.55.50.30">
    <property type="match status" value="1"/>
</dbReference>
<feature type="transmembrane region" description="Helical" evidence="1">
    <location>
        <begin position="75"/>
        <end position="95"/>
    </location>
</feature>
<dbReference type="Pfam" id="PF04773">
    <property type="entry name" value="FecR"/>
    <property type="match status" value="1"/>
</dbReference>
<sequence>MKKKKNLKTVVQKYLLGSADQEEKDRVDHYYEDLQSDIDITNEKSEKQLQELESRMWTNIQQDHKINTLRHSRRVYLRWAAAVVLPLLLVGGYYLSTRDTTEINLAEVGPGKIGANLITEGGQVYSLTSLEDLAKLEGEGIYREESGVETAMHEIVTPKGGYYQLVLPDGTSVWLNAATVIRFPTHFAKNKREVFLSGEAYFDVTHDKSAPFIVHTDQQSTKVLGTKFNISSYKGQQTDIVTLIEGSVEASSQHNESIRMTPGHQAHIGKYIRYIAVDNAEDVAAWRNGEFFFDNTPMDEVMSRIGRWYNIEVDLDNLPNNKLNGLVDRNVPLNKLLDLIETTSNIKIIVKNGRLTVATNQGK</sequence>
<accession>A0A4R6WN42</accession>
<dbReference type="RefSeq" id="WP_133583951.1">
    <property type="nucleotide sequence ID" value="NZ_SNYV01000011.1"/>
</dbReference>
<dbReference type="OrthoDB" id="697922at2"/>
<gene>
    <name evidence="4" type="ORF">CLV99_1669</name>
</gene>
<dbReference type="FunFam" id="2.60.120.1440:FF:000001">
    <property type="entry name" value="Putative anti-sigma factor"/>
    <property type="match status" value="1"/>
</dbReference>
<dbReference type="PANTHER" id="PTHR30273:SF2">
    <property type="entry name" value="PROTEIN FECR"/>
    <property type="match status" value="1"/>
</dbReference>